<sequence length="149" mass="15909">MTTEPHSPQATLTNAMRMPTRTFRLTRERLVAYAAASGDHNPIHWSDTRAAAVGLPGVIAHGMLGMGLAATAVTEWARQQGAGAHVVEYSTRFTRPVPVPDTADGVELTVDGVVADVREDGTVRVDLTVRCAGRKVLARTRAVLDRAPA</sequence>
<protein>
    <submittedName>
        <fullName evidence="1">MaoC/PaaZ C-terminal domain-containing protein</fullName>
    </submittedName>
</protein>
<dbReference type="Proteomes" id="UP001432251">
    <property type="component" value="Chromosome"/>
</dbReference>
<gene>
    <name evidence="1" type="ORF">V2W30_26930</name>
</gene>
<organism evidence="1 2">
    <name type="scientific">Streptomyces citrinus</name>
    <dbReference type="NCBI Taxonomy" id="3118173"/>
    <lineage>
        <taxon>Bacteria</taxon>
        <taxon>Bacillati</taxon>
        <taxon>Actinomycetota</taxon>
        <taxon>Actinomycetes</taxon>
        <taxon>Kitasatosporales</taxon>
        <taxon>Streptomycetaceae</taxon>
        <taxon>Streptomyces</taxon>
    </lineage>
</organism>
<evidence type="ECO:0000313" key="2">
    <source>
        <dbReference type="Proteomes" id="UP001432251"/>
    </source>
</evidence>
<dbReference type="EMBL" id="CP146022">
    <property type="protein sequence ID" value="WWQ66610.1"/>
    <property type="molecule type" value="Genomic_DNA"/>
</dbReference>
<reference evidence="1" key="1">
    <citation type="journal article" date="2025" name="Int. J. Syst. Evol. Microbiol.">
        <title>Streptomyces citrinus sp. nov., with yellow diffusible pigment.</title>
        <authorList>
            <person name="He Y."/>
            <person name="Yang E."/>
            <person name="Xu J."/>
            <person name="Sun Y."/>
            <person name="Sun L."/>
        </authorList>
    </citation>
    <scope>NUCLEOTIDE SEQUENCE</scope>
    <source>
        <strain evidence="1">Q6</strain>
    </source>
</reference>
<evidence type="ECO:0000313" key="1">
    <source>
        <dbReference type="EMBL" id="WWQ66610.1"/>
    </source>
</evidence>
<keyword evidence="2" id="KW-1185">Reference proteome</keyword>
<name>A0ACD5AHR1_9ACTN</name>
<accession>A0ACD5AHR1</accession>
<proteinExistence type="predicted"/>